<gene>
    <name evidence="2" type="ORF">METZ01_LOCUS73820</name>
</gene>
<protein>
    <submittedName>
        <fullName evidence="2">Uncharacterized protein</fullName>
    </submittedName>
</protein>
<dbReference type="InterPro" id="IPR019734">
    <property type="entry name" value="TPR_rpt"/>
</dbReference>
<dbReference type="SUPFAM" id="SSF48452">
    <property type="entry name" value="TPR-like"/>
    <property type="match status" value="1"/>
</dbReference>
<proteinExistence type="predicted"/>
<dbReference type="AlphaFoldDB" id="A0A381TY62"/>
<name>A0A381TY62_9ZZZZ</name>
<dbReference type="Gene3D" id="1.25.40.10">
    <property type="entry name" value="Tetratricopeptide repeat domain"/>
    <property type="match status" value="1"/>
</dbReference>
<dbReference type="Pfam" id="PF13432">
    <property type="entry name" value="TPR_16"/>
    <property type="match status" value="1"/>
</dbReference>
<accession>A0A381TY62</accession>
<evidence type="ECO:0000313" key="2">
    <source>
        <dbReference type="EMBL" id="SVA20966.1"/>
    </source>
</evidence>
<dbReference type="PROSITE" id="PS50005">
    <property type="entry name" value="TPR"/>
    <property type="match status" value="1"/>
</dbReference>
<dbReference type="EMBL" id="UINC01005381">
    <property type="protein sequence ID" value="SVA20966.1"/>
    <property type="molecule type" value="Genomic_DNA"/>
</dbReference>
<reference evidence="2" key="1">
    <citation type="submission" date="2018-05" db="EMBL/GenBank/DDBJ databases">
        <authorList>
            <person name="Lanie J.A."/>
            <person name="Ng W.-L."/>
            <person name="Kazmierczak K.M."/>
            <person name="Andrzejewski T.M."/>
            <person name="Davidsen T.M."/>
            <person name="Wayne K.J."/>
            <person name="Tettelin H."/>
            <person name="Glass J.I."/>
            <person name="Rusch D."/>
            <person name="Podicherti R."/>
            <person name="Tsui H.-C.T."/>
            <person name="Winkler M.E."/>
        </authorList>
    </citation>
    <scope>NUCLEOTIDE SEQUENCE</scope>
</reference>
<dbReference type="SMART" id="SM00028">
    <property type="entry name" value="TPR"/>
    <property type="match status" value="3"/>
</dbReference>
<sequence>MAKERRTGTQTKKTAATRKARSSPKVKASSKTAQPSGVDAKRTSYLEAVKLYEKGLEALQQRNFTGASSALKAVIDEHSDERELHERARIYLKICERELAPRSAEPQTQEELVLAATVALNEHETEKALGYLEQAVRENPSADGAHYMLAVLFAQQGNAEQSLTHLGRAIELDPENRLVALQEADFDIFKDEIEFQTLVAEPPASRPQQRRSVF</sequence>
<dbReference type="InterPro" id="IPR011990">
    <property type="entry name" value="TPR-like_helical_dom_sf"/>
</dbReference>
<evidence type="ECO:0000256" key="1">
    <source>
        <dbReference type="SAM" id="MobiDB-lite"/>
    </source>
</evidence>
<feature type="compositionally biased region" description="Basic residues" evidence="1">
    <location>
        <begin position="15"/>
        <end position="24"/>
    </location>
</feature>
<dbReference type="NCBIfam" id="NF047558">
    <property type="entry name" value="TPR_END_plus"/>
    <property type="match status" value="1"/>
</dbReference>
<organism evidence="2">
    <name type="scientific">marine metagenome</name>
    <dbReference type="NCBI Taxonomy" id="408172"/>
    <lineage>
        <taxon>unclassified sequences</taxon>
        <taxon>metagenomes</taxon>
        <taxon>ecological metagenomes</taxon>
    </lineage>
</organism>
<feature type="region of interest" description="Disordered" evidence="1">
    <location>
        <begin position="1"/>
        <end position="40"/>
    </location>
</feature>